<dbReference type="PANTHER" id="PTHR43133">
    <property type="entry name" value="RNA POLYMERASE ECF-TYPE SIGMA FACTO"/>
    <property type="match status" value="1"/>
</dbReference>
<sequence length="201" mass="24160">MYNQSEGCGEWELWDKEELWAAFSESNREAFSILFLRCYEQLFRYGMHFASSEETVKDGIQKLFFRLWKKRKTLSRPRSVDGYLYVSLRRILLRDKKRKQARRERNMAFIEEELEHIFSVEELIIFKEERKKRQELFQNALQQLSPRQKEALLLRVDSGMSNGEIALIMDLSDKRIRNLIYEATKRLKNEIRALIKDIDGP</sequence>
<keyword evidence="2" id="KW-0805">Transcription regulation</keyword>
<organism evidence="7 8">
    <name type="scientific">Fodinibius sediminis</name>
    <dbReference type="NCBI Taxonomy" id="1214077"/>
    <lineage>
        <taxon>Bacteria</taxon>
        <taxon>Pseudomonadati</taxon>
        <taxon>Balneolota</taxon>
        <taxon>Balneolia</taxon>
        <taxon>Balneolales</taxon>
        <taxon>Balneolaceae</taxon>
        <taxon>Fodinibius</taxon>
    </lineage>
</organism>
<dbReference type="GO" id="GO:0003677">
    <property type="term" value="F:DNA binding"/>
    <property type="evidence" value="ECO:0007669"/>
    <property type="project" value="InterPro"/>
</dbReference>
<name>A0A521DPM9_9BACT</name>
<dbReference type="InterPro" id="IPR007627">
    <property type="entry name" value="RNA_pol_sigma70_r2"/>
</dbReference>
<dbReference type="InterPro" id="IPR014284">
    <property type="entry name" value="RNA_pol_sigma-70_dom"/>
</dbReference>
<dbReference type="RefSeq" id="WP_142714968.1">
    <property type="nucleotide sequence ID" value="NZ_FXTH01000011.1"/>
</dbReference>
<keyword evidence="3" id="KW-0731">Sigma factor</keyword>
<dbReference type="SUPFAM" id="SSF88946">
    <property type="entry name" value="Sigma2 domain of RNA polymerase sigma factors"/>
    <property type="match status" value="1"/>
</dbReference>
<dbReference type="InterPro" id="IPR039425">
    <property type="entry name" value="RNA_pol_sigma-70-like"/>
</dbReference>
<dbReference type="PANTHER" id="PTHR43133:SF46">
    <property type="entry name" value="RNA POLYMERASE SIGMA-70 FACTOR ECF SUBFAMILY"/>
    <property type="match status" value="1"/>
</dbReference>
<dbReference type="InterPro" id="IPR013325">
    <property type="entry name" value="RNA_pol_sigma_r2"/>
</dbReference>
<dbReference type="GO" id="GO:0006352">
    <property type="term" value="P:DNA-templated transcription initiation"/>
    <property type="evidence" value="ECO:0007669"/>
    <property type="project" value="InterPro"/>
</dbReference>
<reference evidence="7 8" key="1">
    <citation type="submission" date="2017-05" db="EMBL/GenBank/DDBJ databases">
        <authorList>
            <person name="Varghese N."/>
            <person name="Submissions S."/>
        </authorList>
    </citation>
    <scope>NUCLEOTIDE SEQUENCE [LARGE SCALE GENOMIC DNA]</scope>
    <source>
        <strain evidence="7 8">DSM 21194</strain>
    </source>
</reference>
<dbReference type="InterPro" id="IPR013249">
    <property type="entry name" value="RNA_pol_sigma70_r4_t2"/>
</dbReference>
<feature type="domain" description="RNA polymerase sigma factor 70 region 4 type 2" evidence="6">
    <location>
        <begin position="135"/>
        <end position="187"/>
    </location>
</feature>
<evidence type="ECO:0000313" key="8">
    <source>
        <dbReference type="Proteomes" id="UP000317593"/>
    </source>
</evidence>
<dbReference type="CDD" id="cd06171">
    <property type="entry name" value="Sigma70_r4"/>
    <property type="match status" value="1"/>
</dbReference>
<dbReference type="EMBL" id="FXTH01000011">
    <property type="protein sequence ID" value="SMO72880.1"/>
    <property type="molecule type" value="Genomic_DNA"/>
</dbReference>
<dbReference type="InterPro" id="IPR036388">
    <property type="entry name" value="WH-like_DNA-bd_sf"/>
</dbReference>
<dbReference type="Gene3D" id="1.10.10.10">
    <property type="entry name" value="Winged helix-like DNA-binding domain superfamily/Winged helix DNA-binding domain"/>
    <property type="match status" value="1"/>
</dbReference>
<evidence type="ECO:0000256" key="1">
    <source>
        <dbReference type="ARBA" id="ARBA00010641"/>
    </source>
</evidence>
<dbReference type="SUPFAM" id="SSF88659">
    <property type="entry name" value="Sigma3 and sigma4 domains of RNA polymerase sigma factors"/>
    <property type="match status" value="1"/>
</dbReference>
<dbReference type="OrthoDB" id="9150024at2"/>
<evidence type="ECO:0000256" key="3">
    <source>
        <dbReference type="ARBA" id="ARBA00023082"/>
    </source>
</evidence>
<evidence type="ECO:0000259" key="5">
    <source>
        <dbReference type="Pfam" id="PF04542"/>
    </source>
</evidence>
<dbReference type="Proteomes" id="UP000317593">
    <property type="component" value="Unassembled WGS sequence"/>
</dbReference>
<dbReference type="AlphaFoldDB" id="A0A521DPM9"/>
<comment type="similarity">
    <text evidence="1">Belongs to the sigma-70 factor family. ECF subfamily.</text>
</comment>
<evidence type="ECO:0000313" key="7">
    <source>
        <dbReference type="EMBL" id="SMO72880.1"/>
    </source>
</evidence>
<dbReference type="InterPro" id="IPR013324">
    <property type="entry name" value="RNA_pol_sigma_r3/r4-like"/>
</dbReference>
<feature type="domain" description="RNA polymerase sigma-70 region 2" evidence="5">
    <location>
        <begin position="34"/>
        <end position="100"/>
    </location>
</feature>
<accession>A0A521DPM9</accession>
<dbReference type="Pfam" id="PF08281">
    <property type="entry name" value="Sigma70_r4_2"/>
    <property type="match status" value="1"/>
</dbReference>
<keyword evidence="8" id="KW-1185">Reference proteome</keyword>
<proteinExistence type="inferred from homology"/>
<dbReference type="Gene3D" id="1.10.1740.10">
    <property type="match status" value="1"/>
</dbReference>
<evidence type="ECO:0000256" key="2">
    <source>
        <dbReference type="ARBA" id="ARBA00023015"/>
    </source>
</evidence>
<evidence type="ECO:0000259" key="6">
    <source>
        <dbReference type="Pfam" id="PF08281"/>
    </source>
</evidence>
<dbReference type="NCBIfam" id="TIGR02937">
    <property type="entry name" value="sigma70-ECF"/>
    <property type="match status" value="1"/>
</dbReference>
<evidence type="ECO:0000256" key="4">
    <source>
        <dbReference type="ARBA" id="ARBA00023163"/>
    </source>
</evidence>
<dbReference type="Pfam" id="PF04542">
    <property type="entry name" value="Sigma70_r2"/>
    <property type="match status" value="1"/>
</dbReference>
<gene>
    <name evidence="7" type="ORF">SAMN06265218_11154</name>
</gene>
<dbReference type="GO" id="GO:0016987">
    <property type="term" value="F:sigma factor activity"/>
    <property type="evidence" value="ECO:0007669"/>
    <property type="project" value="UniProtKB-KW"/>
</dbReference>
<keyword evidence="4" id="KW-0804">Transcription</keyword>
<protein>
    <submittedName>
        <fullName evidence="7">RNA polymerase sigma factor, sigma-70 family</fullName>
    </submittedName>
</protein>